<reference evidence="1" key="1">
    <citation type="journal article" date="2020" name="Stud. Mycol.">
        <title>101 Dothideomycetes genomes: a test case for predicting lifestyles and emergence of pathogens.</title>
        <authorList>
            <person name="Haridas S."/>
            <person name="Albert R."/>
            <person name="Binder M."/>
            <person name="Bloem J."/>
            <person name="Labutti K."/>
            <person name="Salamov A."/>
            <person name="Andreopoulos B."/>
            <person name="Baker S."/>
            <person name="Barry K."/>
            <person name="Bills G."/>
            <person name="Bluhm B."/>
            <person name="Cannon C."/>
            <person name="Castanera R."/>
            <person name="Culley D."/>
            <person name="Daum C."/>
            <person name="Ezra D."/>
            <person name="Gonzalez J."/>
            <person name="Henrissat B."/>
            <person name="Kuo A."/>
            <person name="Liang C."/>
            <person name="Lipzen A."/>
            <person name="Lutzoni F."/>
            <person name="Magnuson J."/>
            <person name="Mondo S."/>
            <person name="Nolan M."/>
            <person name="Ohm R."/>
            <person name="Pangilinan J."/>
            <person name="Park H.-J."/>
            <person name="Ramirez L."/>
            <person name="Alfaro M."/>
            <person name="Sun H."/>
            <person name="Tritt A."/>
            <person name="Yoshinaga Y."/>
            <person name="Zwiers L.-H."/>
            <person name="Turgeon B."/>
            <person name="Goodwin S."/>
            <person name="Spatafora J."/>
            <person name="Crous P."/>
            <person name="Grigoriev I."/>
        </authorList>
    </citation>
    <scope>NUCLEOTIDE SEQUENCE</scope>
    <source>
        <strain evidence="1">CBS 119687</strain>
    </source>
</reference>
<accession>A0A6A6A4E1</accession>
<dbReference type="Proteomes" id="UP000799771">
    <property type="component" value="Unassembled WGS sequence"/>
</dbReference>
<dbReference type="EMBL" id="ML977514">
    <property type="protein sequence ID" value="KAF2125984.1"/>
    <property type="molecule type" value="Genomic_DNA"/>
</dbReference>
<keyword evidence="2" id="KW-1185">Reference proteome</keyword>
<proteinExistence type="predicted"/>
<gene>
    <name evidence="1" type="ORF">P153DRAFT_369365</name>
</gene>
<name>A0A6A6A4E1_9PLEO</name>
<sequence>MNIASFPSLFPSFACMVHVVLDSGHCRTKSSGHVTFPSIQHPPSLPVTPMYNPCRDILYIHFNALIQLDTWQSGKLS</sequence>
<protein>
    <submittedName>
        <fullName evidence="1">Uncharacterized protein</fullName>
    </submittedName>
</protein>
<dbReference type="GeneID" id="54409183"/>
<dbReference type="RefSeq" id="XP_033520376.1">
    <property type="nucleotide sequence ID" value="XM_033668751.1"/>
</dbReference>
<dbReference type="AlphaFoldDB" id="A0A6A6A4E1"/>
<organism evidence="1 2">
    <name type="scientific">Dothidotthia symphoricarpi CBS 119687</name>
    <dbReference type="NCBI Taxonomy" id="1392245"/>
    <lineage>
        <taxon>Eukaryota</taxon>
        <taxon>Fungi</taxon>
        <taxon>Dikarya</taxon>
        <taxon>Ascomycota</taxon>
        <taxon>Pezizomycotina</taxon>
        <taxon>Dothideomycetes</taxon>
        <taxon>Pleosporomycetidae</taxon>
        <taxon>Pleosporales</taxon>
        <taxon>Dothidotthiaceae</taxon>
        <taxon>Dothidotthia</taxon>
    </lineage>
</organism>
<evidence type="ECO:0000313" key="2">
    <source>
        <dbReference type="Proteomes" id="UP000799771"/>
    </source>
</evidence>
<evidence type="ECO:0000313" key="1">
    <source>
        <dbReference type="EMBL" id="KAF2125984.1"/>
    </source>
</evidence>